<evidence type="ECO:0000256" key="5">
    <source>
        <dbReference type="RuleBase" id="RU004478"/>
    </source>
</evidence>
<dbReference type="InterPro" id="IPR000740">
    <property type="entry name" value="GrpE"/>
</dbReference>
<dbReference type="Gene3D" id="2.30.22.10">
    <property type="entry name" value="Head domain of nucleotide exchange factor GrpE"/>
    <property type="match status" value="1"/>
</dbReference>
<evidence type="ECO:0000256" key="6">
    <source>
        <dbReference type="SAM" id="MobiDB-lite"/>
    </source>
</evidence>
<dbReference type="Gene3D" id="3.90.20.20">
    <property type="match status" value="1"/>
</dbReference>
<keyword evidence="8" id="KW-1185">Reference proteome</keyword>
<dbReference type="GO" id="GO:0030150">
    <property type="term" value="P:protein import into mitochondrial matrix"/>
    <property type="evidence" value="ECO:0007669"/>
    <property type="project" value="TreeGrafter"/>
</dbReference>
<evidence type="ECO:0000256" key="4">
    <source>
        <dbReference type="RuleBase" id="RU000640"/>
    </source>
</evidence>
<evidence type="ECO:0000256" key="3">
    <source>
        <dbReference type="ARBA" id="ARBA00023186"/>
    </source>
</evidence>
<dbReference type="Proteomes" id="UP000504638">
    <property type="component" value="Unplaced"/>
</dbReference>
<reference evidence="7 9" key="1">
    <citation type="submission" date="2020-01" db="EMBL/GenBank/DDBJ databases">
        <authorList>
            <consortium name="DOE Joint Genome Institute"/>
            <person name="Haridas S."/>
            <person name="Albert R."/>
            <person name="Binder M."/>
            <person name="Bloem J."/>
            <person name="Labutti K."/>
            <person name="Salamov A."/>
            <person name="Andreopoulos B."/>
            <person name="Baker S.E."/>
            <person name="Barry K."/>
            <person name="Bills G."/>
            <person name="Bluhm B.H."/>
            <person name="Cannon C."/>
            <person name="Castanera R."/>
            <person name="Culley D.E."/>
            <person name="Daum C."/>
            <person name="Ezra D."/>
            <person name="Gonzalez J.B."/>
            <person name="Henrissat B."/>
            <person name="Kuo A."/>
            <person name="Liang C."/>
            <person name="Lipzen A."/>
            <person name="Lutzoni F."/>
            <person name="Magnuson J."/>
            <person name="Mondo S."/>
            <person name="Nolan M."/>
            <person name="Ohm R."/>
            <person name="Pangilinan J."/>
            <person name="Park H.-J."/>
            <person name="Ramirez L."/>
            <person name="Alfaro M."/>
            <person name="Sun H."/>
            <person name="Tritt A."/>
            <person name="Yoshinaga Y."/>
            <person name="Zwiers L.-H."/>
            <person name="Turgeon B.G."/>
            <person name="Goodwin S.B."/>
            <person name="Spatafora J.W."/>
            <person name="Crous P.W."/>
            <person name="Grigoriev I.V."/>
        </authorList>
    </citation>
    <scope>NUCLEOTIDE SEQUENCE</scope>
    <source>
        <strain evidence="7 9">CBS 781.70</strain>
    </source>
</reference>
<dbReference type="SUPFAM" id="SSF51064">
    <property type="entry name" value="Head domain of nucleotide exchange factor GrpE"/>
    <property type="match status" value="1"/>
</dbReference>
<dbReference type="GeneID" id="54420288"/>
<reference evidence="9" key="3">
    <citation type="submission" date="2025-04" db="UniProtKB">
        <authorList>
            <consortium name="RefSeq"/>
        </authorList>
    </citation>
    <scope>IDENTIFICATION</scope>
    <source>
        <strain evidence="9">CBS 781.70</strain>
    </source>
</reference>
<dbReference type="PANTHER" id="PTHR21237:SF23">
    <property type="entry name" value="GRPE PROTEIN HOMOLOG, MITOCHONDRIAL"/>
    <property type="match status" value="1"/>
</dbReference>
<dbReference type="GO" id="GO:0000774">
    <property type="term" value="F:adenyl-nucleotide exchange factor activity"/>
    <property type="evidence" value="ECO:0007669"/>
    <property type="project" value="InterPro"/>
</dbReference>
<comment type="subcellular location">
    <subcellularLocation>
        <location evidence="1 4">Mitochondrion matrix</location>
    </subcellularLocation>
</comment>
<name>A0A6G1FZV1_9PEZI</name>
<protein>
    <recommendedName>
        <fullName evidence="4">GrpE protein homolog</fullName>
    </recommendedName>
</protein>
<dbReference type="RefSeq" id="XP_033532837.1">
    <property type="nucleotide sequence ID" value="XM_033679718.1"/>
</dbReference>
<dbReference type="AlphaFoldDB" id="A0A6G1FZV1"/>
<evidence type="ECO:0000313" key="8">
    <source>
        <dbReference type="Proteomes" id="UP000504638"/>
    </source>
</evidence>
<keyword evidence="4" id="KW-0496">Mitochondrion</keyword>
<evidence type="ECO:0000313" key="9">
    <source>
        <dbReference type="RefSeq" id="XP_033532837.1"/>
    </source>
</evidence>
<proteinExistence type="inferred from homology"/>
<dbReference type="InterPro" id="IPR013805">
    <property type="entry name" value="GrpE_CC"/>
</dbReference>
<dbReference type="SUPFAM" id="SSF58014">
    <property type="entry name" value="Coiled-coil domain of nucleotide exchange factor GrpE"/>
    <property type="match status" value="1"/>
</dbReference>
<dbReference type="PRINTS" id="PR00773">
    <property type="entry name" value="GRPEPROTEIN"/>
</dbReference>
<feature type="compositionally biased region" description="Basic and acidic residues" evidence="6">
    <location>
        <begin position="58"/>
        <end position="67"/>
    </location>
</feature>
<dbReference type="EMBL" id="ML975162">
    <property type="protein sequence ID" value="KAF1811206.1"/>
    <property type="molecule type" value="Genomic_DNA"/>
</dbReference>
<evidence type="ECO:0000313" key="7">
    <source>
        <dbReference type="EMBL" id="KAF1811206.1"/>
    </source>
</evidence>
<dbReference type="OrthoDB" id="201635at2759"/>
<dbReference type="GO" id="GO:0006457">
    <property type="term" value="P:protein folding"/>
    <property type="evidence" value="ECO:0007669"/>
    <property type="project" value="InterPro"/>
</dbReference>
<dbReference type="Pfam" id="PF01025">
    <property type="entry name" value="GrpE"/>
    <property type="match status" value="1"/>
</dbReference>
<dbReference type="PROSITE" id="PS01071">
    <property type="entry name" value="GRPE"/>
    <property type="match status" value="1"/>
</dbReference>
<dbReference type="GO" id="GO:0051087">
    <property type="term" value="F:protein-folding chaperone binding"/>
    <property type="evidence" value="ECO:0007669"/>
    <property type="project" value="InterPro"/>
</dbReference>
<keyword evidence="3 4" id="KW-0143">Chaperone</keyword>
<evidence type="ECO:0000256" key="2">
    <source>
        <dbReference type="ARBA" id="ARBA00009054"/>
    </source>
</evidence>
<dbReference type="GO" id="GO:0051082">
    <property type="term" value="F:unfolded protein binding"/>
    <property type="evidence" value="ECO:0007669"/>
    <property type="project" value="TreeGrafter"/>
</dbReference>
<gene>
    <name evidence="7 9" type="ORF">P152DRAFT_459616</name>
</gene>
<dbReference type="GO" id="GO:0042803">
    <property type="term" value="F:protein homodimerization activity"/>
    <property type="evidence" value="ECO:0007669"/>
    <property type="project" value="InterPro"/>
</dbReference>
<dbReference type="InterPro" id="IPR009012">
    <property type="entry name" value="GrpE_head"/>
</dbReference>
<comment type="similarity">
    <text evidence="2 5">Belongs to the GrpE family.</text>
</comment>
<dbReference type="GO" id="GO:0001405">
    <property type="term" value="C:PAM complex, Tim23 associated import motor"/>
    <property type="evidence" value="ECO:0007669"/>
    <property type="project" value="TreeGrafter"/>
</dbReference>
<comment type="function">
    <text evidence="4">Essential component of the PAM complex, a complex required for the translocation of transit peptide-containing proteins from the inner membrane into the mitochondrial matrix in an ATP-dependent manner.</text>
</comment>
<dbReference type="FunFam" id="2.30.22.10:FF:000002">
    <property type="entry name" value="GrpE protein homolog"/>
    <property type="match status" value="1"/>
</dbReference>
<feature type="region of interest" description="Disordered" evidence="6">
    <location>
        <begin position="56"/>
        <end position="84"/>
    </location>
</feature>
<dbReference type="PANTHER" id="PTHR21237">
    <property type="entry name" value="GRPE PROTEIN"/>
    <property type="match status" value="1"/>
</dbReference>
<accession>A0A6G1FZV1</accession>
<dbReference type="CDD" id="cd00446">
    <property type="entry name" value="GrpE"/>
    <property type="match status" value="1"/>
</dbReference>
<sequence>MLAKTLLPKTRVVTSATSYSLALPRLRHASTAIRPSIAASLAGSRPTQPLRRWYSEQPEAKKEEAKSDGNGAAPAPEEALKKELETKDKEIVGLKDKYMRSVADFRNLQERTKREVQAARDFALQRFSKDLIESIDNLDRALHTIASEKLNTPAVAKFSAEEIAKFAENTHQDLQTLHSGLKMTETVLMQTLEKHGLVRFDPSELGERFDPNKHEATFQAPQPDKEDGSVFHTQQKGYLLNGRILRAAKVGVVKNS</sequence>
<dbReference type="HAMAP" id="MF_01151">
    <property type="entry name" value="GrpE"/>
    <property type="match status" value="1"/>
</dbReference>
<reference evidence="9" key="2">
    <citation type="submission" date="2020-04" db="EMBL/GenBank/DDBJ databases">
        <authorList>
            <consortium name="NCBI Genome Project"/>
        </authorList>
    </citation>
    <scope>NUCLEOTIDE SEQUENCE</scope>
    <source>
        <strain evidence="9">CBS 781.70</strain>
    </source>
</reference>
<organism evidence="7">
    <name type="scientific">Eremomyces bilateralis CBS 781.70</name>
    <dbReference type="NCBI Taxonomy" id="1392243"/>
    <lineage>
        <taxon>Eukaryota</taxon>
        <taxon>Fungi</taxon>
        <taxon>Dikarya</taxon>
        <taxon>Ascomycota</taxon>
        <taxon>Pezizomycotina</taxon>
        <taxon>Dothideomycetes</taxon>
        <taxon>Dothideomycetes incertae sedis</taxon>
        <taxon>Eremomycetales</taxon>
        <taxon>Eremomycetaceae</taxon>
        <taxon>Eremomyces</taxon>
    </lineage>
</organism>
<evidence type="ECO:0000256" key="1">
    <source>
        <dbReference type="ARBA" id="ARBA00004305"/>
    </source>
</evidence>